<dbReference type="InterPro" id="IPR025110">
    <property type="entry name" value="AMP-bd_C"/>
</dbReference>
<dbReference type="SUPFAM" id="SSF47336">
    <property type="entry name" value="ACP-like"/>
    <property type="match status" value="1"/>
</dbReference>
<dbReference type="InterPro" id="IPR001031">
    <property type="entry name" value="Thioesterase"/>
</dbReference>
<dbReference type="AlphaFoldDB" id="A0A1H9T316"/>
<dbReference type="InterPro" id="IPR045851">
    <property type="entry name" value="AMP-bd_C_sf"/>
</dbReference>
<dbReference type="CDD" id="cd17646">
    <property type="entry name" value="A_NRPS_AB3403-like"/>
    <property type="match status" value="1"/>
</dbReference>
<dbReference type="InterPro" id="IPR020802">
    <property type="entry name" value="TesA-like"/>
</dbReference>
<evidence type="ECO:0000256" key="2">
    <source>
        <dbReference type="ARBA" id="ARBA00022450"/>
    </source>
</evidence>
<keyword evidence="3" id="KW-0597">Phosphoprotein</keyword>
<dbReference type="SMART" id="SM00824">
    <property type="entry name" value="PKS_TE"/>
    <property type="match status" value="1"/>
</dbReference>
<dbReference type="Pfam" id="PF00975">
    <property type="entry name" value="Thioesterase"/>
    <property type="match status" value="1"/>
</dbReference>
<dbReference type="GO" id="GO:0043041">
    <property type="term" value="P:amino acid activation for nonribosomal peptide biosynthetic process"/>
    <property type="evidence" value="ECO:0007669"/>
    <property type="project" value="TreeGrafter"/>
</dbReference>
<dbReference type="InterPro" id="IPR020845">
    <property type="entry name" value="AMP-binding_CS"/>
</dbReference>
<dbReference type="NCBIfam" id="TIGR01733">
    <property type="entry name" value="AA-adenyl-dom"/>
    <property type="match status" value="1"/>
</dbReference>
<dbReference type="SUPFAM" id="SSF56801">
    <property type="entry name" value="Acetyl-CoA synthetase-like"/>
    <property type="match status" value="1"/>
</dbReference>
<dbReference type="InterPro" id="IPR009081">
    <property type="entry name" value="PP-bd_ACP"/>
</dbReference>
<dbReference type="PROSITE" id="PS50075">
    <property type="entry name" value="CARRIER"/>
    <property type="match status" value="1"/>
</dbReference>
<dbReference type="Gene3D" id="3.40.50.1820">
    <property type="entry name" value="alpha/beta hydrolase"/>
    <property type="match status" value="1"/>
</dbReference>
<evidence type="ECO:0000313" key="6">
    <source>
        <dbReference type="Proteomes" id="UP000198505"/>
    </source>
</evidence>
<keyword evidence="2" id="KW-0596">Phosphopantetheine</keyword>
<dbReference type="Pfam" id="PF00501">
    <property type="entry name" value="AMP-binding"/>
    <property type="match status" value="1"/>
</dbReference>
<evidence type="ECO:0000313" key="5">
    <source>
        <dbReference type="EMBL" id="SER91538.1"/>
    </source>
</evidence>
<dbReference type="GO" id="GO:0031177">
    <property type="term" value="F:phosphopantetheine binding"/>
    <property type="evidence" value="ECO:0007669"/>
    <property type="project" value="TreeGrafter"/>
</dbReference>
<dbReference type="Pfam" id="PF00550">
    <property type="entry name" value="PP-binding"/>
    <property type="match status" value="1"/>
</dbReference>
<dbReference type="GO" id="GO:0005829">
    <property type="term" value="C:cytosol"/>
    <property type="evidence" value="ECO:0007669"/>
    <property type="project" value="TreeGrafter"/>
</dbReference>
<proteinExistence type="predicted"/>
<dbReference type="Gene3D" id="1.10.1200.10">
    <property type="entry name" value="ACP-like"/>
    <property type="match status" value="1"/>
</dbReference>
<dbReference type="FunFam" id="2.30.38.10:FF:000001">
    <property type="entry name" value="Non-ribosomal peptide synthetase PvdI"/>
    <property type="match status" value="1"/>
</dbReference>
<reference evidence="6" key="1">
    <citation type="submission" date="2016-10" db="EMBL/GenBank/DDBJ databases">
        <authorList>
            <person name="Varghese N."/>
            <person name="Submissions S."/>
        </authorList>
    </citation>
    <scope>NUCLEOTIDE SEQUENCE [LARGE SCALE GENOMIC DNA]</scope>
    <source>
        <strain evidence="6">CGMCC 1.6495</strain>
    </source>
</reference>
<dbReference type="FunFam" id="3.40.50.980:FF:000002">
    <property type="entry name" value="Enterobactin synthetase component F"/>
    <property type="match status" value="1"/>
</dbReference>
<dbReference type="InterPro" id="IPR010071">
    <property type="entry name" value="AA_adenyl_dom"/>
</dbReference>
<dbReference type="Gene3D" id="3.40.50.980">
    <property type="match status" value="2"/>
</dbReference>
<dbReference type="Gene3D" id="3.30.300.30">
    <property type="match status" value="1"/>
</dbReference>
<dbReference type="InterPro" id="IPR006162">
    <property type="entry name" value="Ppantetheine_attach_site"/>
</dbReference>
<dbReference type="FunFam" id="3.30.300.30:FF:000010">
    <property type="entry name" value="Enterobactin synthetase component F"/>
    <property type="match status" value="1"/>
</dbReference>
<name>A0A1H9T316_9GAMM</name>
<evidence type="ECO:0000256" key="3">
    <source>
        <dbReference type="ARBA" id="ARBA00022553"/>
    </source>
</evidence>
<dbReference type="InterPro" id="IPR036736">
    <property type="entry name" value="ACP-like_sf"/>
</dbReference>
<dbReference type="GO" id="GO:0044550">
    <property type="term" value="P:secondary metabolite biosynthetic process"/>
    <property type="evidence" value="ECO:0007669"/>
    <property type="project" value="TreeGrafter"/>
</dbReference>
<dbReference type="PANTHER" id="PTHR45527">
    <property type="entry name" value="NONRIBOSOMAL PEPTIDE SYNTHETASE"/>
    <property type="match status" value="1"/>
</dbReference>
<evidence type="ECO:0000256" key="1">
    <source>
        <dbReference type="ARBA" id="ARBA00001957"/>
    </source>
</evidence>
<accession>A0A1H9T316</accession>
<dbReference type="PANTHER" id="PTHR45527:SF1">
    <property type="entry name" value="FATTY ACID SYNTHASE"/>
    <property type="match status" value="1"/>
</dbReference>
<dbReference type="PROSITE" id="PS00455">
    <property type="entry name" value="AMP_BINDING"/>
    <property type="match status" value="1"/>
</dbReference>
<dbReference type="STRING" id="416874.SAMN04487958_104165"/>
<protein>
    <submittedName>
        <fullName evidence="5">Amino acid adenylation domain-containing protein</fullName>
    </submittedName>
</protein>
<dbReference type="PROSITE" id="PS00012">
    <property type="entry name" value="PHOSPHOPANTETHEINE"/>
    <property type="match status" value="1"/>
</dbReference>
<comment type="cofactor">
    <cofactor evidence="1">
        <name>pantetheine 4'-phosphate</name>
        <dbReference type="ChEBI" id="CHEBI:47942"/>
    </cofactor>
</comment>
<dbReference type="EMBL" id="FOGS01000004">
    <property type="protein sequence ID" value="SER91538.1"/>
    <property type="molecule type" value="Genomic_DNA"/>
</dbReference>
<dbReference type="InterPro" id="IPR000873">
    <property type="entry name" value="AMP-dep_synth/lig_dom"/>
</dbReference>
<dbReference type="InterPro" id="IPR029058">
    <property type="entry name" value="AB_hydrolase_fold"/>
</dbReference>
<evidence type="ECO:0000259" key="4">
    <source>
        <dbReference type="PROSITE" id="PS50075"/>
    </source>
</evidence>
<dbReference type="Pfam" id="PF13193">
    <property type="entry name" value="AMP-binding_C"/>
    <property type="match status" value="1"/>
</dbReference>
<organism evidence="5 6">
    <name type="scientific">Vreelandella subterranea</name>
    <dbReference type="NCBI Taxonomy" id="416874"/>
    <lineage>
        <taxon>Bacteria</taxon>
        <taxon>Pseudomonadati</taxon>
        <taxon>Pseudomonadota</taxon>
        <taxon>Gammaproteobacteria</taxon>
        <taxon>Oceanospirillales</taxon>
        <taxon>Halomonadaceae</taxon>
        <taxon>Vreelandella</taxon>
    </lineage>
</organism>
<gene>
    <name evidence="5" type="ORF">SAMN04487958_104165</name>
</gene>
<dbReference type="Proteomes" id="UP000198505">
    <property type="component" value="Unassembled WGS sequence"/>
</dbReference>
<dbReference type="RefSeq" id="WP_217639867.1">
    <property type="nucleotide sequence ID" value="NZ_FOGS01000004.1"/>
</dbReference>
<dbReference type="SUPFAM" id="SSF53474">
    <property type="entry name" value="alpha/beta-Hydrolases"/>
    <property type="match status" value="1"/>
</dbReference>
<dbReference type="Gene3D" id="2.30.38.10">
    <property type="entry name" value="Luciferase, Domain 3"/>
    <property type="match status" value="1"/>
</dbReference>
<keyword evidence="6" id="KW-1185">Reference proteome</keyword>
<feature type="domain" description="Carrier" evidence="4">
    <location>
        <begin position="426"/>
        <end position="503"/>
    </location>
</feature>
<sequence>MPLDPEYPTERLAFIAEDSGIELLLTQQHLRASLPVADGLSVVELDRLDIAHHASTNPAVAIHGEHLAYVIYTSGSTGWPKGAAIRQDALTNCMVWMQETYQLTDTDAVLHKAPFGFDVSVWEIFWPLSVGARLVIAQPGDHRDPERIIELIQRHGVTTLNFVPSMLKAFLAYPDVKTKTRLKHIMCGGEAVPATLQQDVAECLEGANLHDLYGPTETTIHVTHWWCRDDAHRQIPIGRPISGTRTYVLDGELNLVPQGVAGELYIGGVSLARGYLNRSDLTSERFIADPFREGERLYRTGDLVRWREDGQLEYLGRIDHQVKVRGLRIELGEIEAELLTLPEIREAVVVAQEAPVGSRLVAYVVPQADSELDTSSLHEALGQKLPEYMVPGVVVTLEALPLNANGKVDRKALPEPYLEEVREYVTPSTPEARQLAEIWQEVLGVERVGETDNFFELGGDSLLSLKVLSRVRALKETTLDFKLRDLMQKPTISGLLGLGESSDALLDGVVMLNGESQGQSPLFCVHAGMGTLYDYQPLARRLQGVCSVYGLPCRMLTDPQHCDTSLEAMAHDYAATIRSLQPHGPYRILGWSLGGTLAAMVAARLEKQGQEVSLLALVDPYIPGRGQKSEDDWWQDFAAFVSVILPGISSEAVASSNRDASHEEPSETKLADRLERLLASDEAHGREGYAALGGEELARIFCVARHLKRLSLQTDALPRLSCEVDCWWSEGRPQKERQALTHQVGQAPRRAIETSEGHFSIISSDSLLLQVVGKLQEETHPTKFVEENLPA</sequence>